<gene>
    <name evidence="2" type="ORF">PACLA_8A000529</name>
</gene>
<dbReference type="Gene3D" id="3.30.420.10">
    <property type="entry name" value="Ribonuclease H-like superfamily/Ribonuclease H"/>
    <property type="match status" value="1"/>
</dbReference>
<dbReference type="AlphaFoldDB" id="A0A6S7K902"/>
<dbReference type="EMBL" id="CACRXK020026316">
    <property type="protein sequence ID" value="CAB4040118.1"/>
    <property type="molecule type" value="Genomic_DNA"/>
</dbReference>
<keyword evidence="3" id="KW-1185">Reference proteome</keyword>
<accession>A0A6S7K902</accession>
<dbReference type="GO" id="GO:0015074">
    <property type="term" value="P:DNA integration"/>
    <property type="evidence" value="ECO:0007669"/>
    <property type="project" value="InterPro"/>
</dbReference>
<feature type="region of interest" description="Disordered" evidence="1">
    <location>
        <begin position="173"/>
        <end position="212"/>
    </location>
</feature>
<evidence type="ECO:0000313" key="2">
    <source>
        <dbReference type="EMBL" id="CAB4040118.1"/>
    </source>
</evidence>
<dbReference type="SUPFAM" id="SSF53098">
    <property type="entry name" value="Ribonuclease H-like"/>
    <property type="match status" value="1"/>
</dbReference>
<reference evidence="2" key="1">
    <citation type="submission" date="2020-04" db="EMBL/GenBank/DDBJ databases">
        <authorList>
            <person name="Alioto T."/>
            <person name="Alioto T."/>
            <person name="Gomez Garrido J."/>
        </authorList>
    </citation>
    <scope>NUCLEOTIDE SEQUENCE</scope>
    <source>
        <strain evidence="2">A484AB</strain>
    </source>
</reference>
<dbReference type="GO" id="GO:0003676">
    <property type="term" value="F:nucleic acid binding"/>
    <property type="evidence" value="ECO:0007669"/>
    <property type="project" value="InterPro"/>
</dbReference>
<name>A0A6S7K902_PARCT</name>
<evidence type="ECO:0000313" key="3">
    <source>
        <dbReference type="Proteomes" id="UP001152795"/>
    </source>
</evidence>
<feature type="non-terminal residue" evidence="2">
    <location>
        <position position="1"/>
    </location>
</feature>
<dbReference type="InterPro" id="IPR050951">
    <property type="entry name" value="Retrovirus_Pol_polyprotein"/>
</dbReference>
<proteinExistence type="predicted"/>
<dbReference type="InterPro" id="IPR012337">
    <property type="entry name" value="RNaseH-like_sf"/>
</dbReference>
<dbReference type="InterPro" id="IPR036397">
    <property type="entry name" value="RNaseH_sf"/>
</dbReference>
<dbReference type="OrthoDB" id="5984506at2759"/>
<comment type="caution">
    <text evidence="2">The sequence shown here is derived from an EMBL/GenBank/DDBJ whole genome shotgun (WGS) entry which is preliminary data.</text>
</comment>
<feature type="compositionally biased region" description="Basic and acidic residues" evidence="1">
    <location>
        <begin position="188"/>
        <end position="199"/>
    </location>
</feature>
<dbReference type="Proteomes" id="UP001152795">
    <property type="component" value="Unassembled WGS sequence"/>
</dbReference>
<organism evidence="2 3">
    <name type="scientific">Paramuricea clavata</name>
    <name type="common">Red gorgonian</name>
    <name type="synonym">Violescent sea-whip</name>
    <dbReference type="NCBI Taxonomy" id="317549"/>
    <lineage>
        <taxon>Eukaryota</taxon>
        <taxon>Metazoa</taxon>
        <taxon>Cnidaria</taxon>
        <taxon>Anthozoa</taxon>
        <taxon>Octocorallia</taxon>
        <taxon>Malacalcyonacea</taxon>
        <taxon>Plexauridae</taxon>
        <taxon>Paramuricea</taxon>
    </lineage>
</organism>
<dbReference type="InterPro" id="IPR001584">
    <property type="entry name" value="Integrase_cat-core"/>
</dbReference>
<protein>
    <submittedName>
        <fullName evidence="2">Sec1 family domain-containing 2</fullName>
    </submittedName>
</protein>
<sequence length="229" mass="26256">MQAVQNAVLEGWPKNKANAQAEKAQAREPMITSKIPDRPWAKICADLFEHNKTHYLLSVDYHSKWIEIAKLDNQSSQNTITYLQSQFSRYEFSTKYGFTHITSSPHYPQANGEAERAVQTVKGLITKAKDPYQALMNYRNTPLEEINQSPAQLKMGRRLKTGLPTAAPLLKSRASDEVQRIQKKQKEKQKQYYDKRTGKELPPLQPGEAVQMKHGEKWIKAKVIYTKPS</sequence>
<dbReference type="PANTHER" id="PTHR37984">
    <property type="entry name" value="PROTEIN CBG26694"/>
    <property type="match status" value="1"/>
</dbReference>
<dbReference type="PROSITE" id="PS50994">
    <property type="entry name" value="INTEGRASE"/>
    <property type="match status" value="1"/>
</dbReference>
<dbReference type="PANTHER" id="PTHR37984:SF5">
    <property type="entry name" value="PROTEIN NYNRIN-LIKE"/>
    <property type="match status" value="1"/>
</dbReference>
<evidence type="ECO:0000256" key="1">
    <source>
        <dbReference type="SAM" id="MobiDB-lite"/>
    </source>
</evidence>